<sequence length="52" mass="5561">MVSLLGHRAYLDASTIIYAFEGIAKYANLEEGLLDLLDGGSMTAVTSELTLL</sequence>
<proteinExistence type="predicted"/>
<protein>
    <submittedName>
        <fullName evidence="1">Uncharacterized protein</fullName>
    </submittedName>
</protein>
<dbReference type="Proteomes" id="UP000027982">
    <property type="component" value="Chromosome"/>
</dbReference>
<evidence type="ECO:0000313" key="1">
    <source>
        <dbReference type="EMBL" id="AIE84548.1"/>
    </source>
</evidence>
<dbReference type="HOGENOM" id="CLU_3080094_0_0_0"/>
<accession>A0A068NLZ8</accession>
<name>A0A068NLZ8_FIMGI</name>
<dbReference type="KEGG" id="fgi:OP10G_1180"/>
<gene>
    <name evidence="1" type="ORF">OP10G_1180</name>
</gene>
<organism evidence="1 2">
    <name type="scientific">Fimbriimonas ginsengisoli Gsoil 348</name>
    <dbReference type="NCBI Taxonomy" id="661478"/>
    <lineage>
        <taxon>Bacteria</taxon>
        <taxon>Bacillati</taxon>
        <taxon>Armatimonadota</taxon>
        <taxon>Fimbriimonadia</taxon>
        <taxon>Fimbriimonadales</taxon>
        <taxon>Fimbriimonadaceae</taxon>
        <taxon>Fimbriimonas</taxon>
    </lineage>
</organism>
<keyword evidence="2" id="KW-1185">Reference proteome</keyword>
<dbReference type="AlphaFoldDB" id="A0A068NLZ8"/>
<dbReference type="EMBL" id="CP007139">
    <property type="protein sequence ID" value="AIE84548.1"/>
    <property type="molecule type" value="Genomic_DNA"/>
</dbReference>
<dbReference type="STRING" id="661478.OP10G_1180"/>
<evidence type="ECO:0000313" key="2">
    <source>
        <dbReference type="Proteomes" id="UP000027982"/>
    </source>
</evidence>
<reference evidence="1 2" key="1">
    <citation type="journal article" date="2014" name="PLoS ONE">
        <title>The first complete genome sequence of the class fimbriimonadia in the phylum armatimonadetes.</title>
        <authorList>
            <person name="Hu Z.Y."/>
            <person name="Wang Y.Z."/>
            <person name="Im W.T."/>
            <person name="Wang S.Y."/>
            <person name="Zhao G.P."/>
            <person name="Zheng H.J."/>
            <person name="Quan Z.X."/>
        </authorList>
    </citation>
    <scope>NUCLEOTIDE SEQUENCE [LARGE SCALE GENOMIC DNA]</scope>
    <source>
        <strain evidence="1">Gsoil 348</strain>
    </source>
</reference>